<dbReference type="STRING" id="52131.GA0061100_11563"/>
<feature type="transmembrane region" description="Helical" evidence="1">
    <location>
        <begin position="41"/>
        <end position="59"/>
    </location>
</feature>
<dbReference type="Proteomes" id="UP000186228">
    <property type="component" value="Unassembled WGS sequence"/>
</dbReference>
<keyword evidence="1" id="KW-0472">Membrane</keyword>
<dbReference type="EMBL" id="FMAC01000015">
    <property type="protein sequence ID" value="SCB37655.1"/>
    <property type="molecule type" value="Genomic_DNA"/>
</dbReference>
<keyword evidence="1" id="KW-1133">Transmembrane helix</keyword>
<reference evidence="4" key="1">
    <citation type="submission" date="2016-08" db="EMBL/GenBank/DDBJ databases">
        <authorList>
            <person name="Varghese N."/>
            <person name="Submissions Spin"/>
        </authorList>
    </citation>
    <scope>NUCLEOTIDE SEQUENCE [LARGE SCALE GENOMIC DNA]</scope>
    <source>
        <strain evidence="4">CCBAU 57015</strain>
    </source>
</reference>
<feature type="transmembrane region" description="Helical" evidence="1">
    <location>
        <begin position="12"/>
        <end position="29"/>
    </location>
</feature>
<sequence>MQGLFFEPDMGVRTVIRAIVMLIGFWTAWRAGKAAAESWSDYPLVIAYTFLLAWVMQFLHHALFNGPMLSGFYYAIDFVLLLVFSTAGFRFRRTNQMVNNYYWLYEKTSAFTWTSTAGQSRH</sequence>
<name>A0A1C3WCQ9_9HYPH</name>
<dbReference type="AlphaFoldDB" id="A0A1C3WCQ9"/>
<feature type="transmembrane region" description="Helical" evidence="1">
    <location>
        <begin position="71"/>
        <end position="91"/>
    </location>
</feature>
<protein>
    <recommendedName>
        <fullName evidence="2">DUF6867 domain-containing protein</fullName>
    </recommendedName>
</protein>
<proteinExistence type="predicted"/>
<keyword evidence="4" id="KW-1185">Reference proteome</keyword>
<dbReference type="OrthoDB" id="9806174at2"/>
<keyword evidence="1" id="KW-0812">Transmembrane</keyword>
<organism evidence="3 4">
    <name type="scientific">Rhizobium hainanense</name>
    <dbReference type="NCBI Taxonomy" id="52131"/>
    <lineage>
        <taxon>Bacteria</taxon>
        <taxon>Pseudomonadati</taxon>
        <taxon>Pseudomonadota</taxon>
        <taxon>Alphaproteobacteria</taxon>
        <taxon>Hyphomicrobiales</taxon>
        <taxon>Rhizobiaceae</taxon>
        <taxon>Rhizobium/Agrobacterium group</taxon>
        <taxon>Rhizobium</taxon>
    </lineage>
</organism>
<evidence type="ECO:0000313" key="4">
    <source>
        <dbReference type="Proteomes" id="UP000186228"/>
    </source>
</evidence>
<dbReference type="InterPro" id="IPR049201">
    <property type="entry name" value="DUF6867"/>
</dbReference>
<dbReference type="Pfam" id="PF21741">
    <property type="entry name" value="DUF6867"/>
    <property type="match status" value="1"/>
</dbReference>
<evidence type="ECO:0000313" key="3">
    <source>
        <dbReference type="EMBL" id="SCB37655.1"/>
    </source>
</evidence>
<feature type="domain" description="DUF6867" evidence="2">
    <location>
        <begin position="15"/>
        <end position="114"/>
    </location>
</feature>
<dbReference type="RefSeq" id="WP_075856527.1">
    <property type="nucleotide sequence ID" value="NZ_FMAC01000015.1"/>
</dbReference>
<evidence type="ECO:0000259" key="2">
    <source>
        <dbReference type="Pfam" id="PF21741"/>
    </source>
</evidence>
<accession>A0A1C3WCQ9</accession>
<gene>
    <name evidence="3" type="ORF">GA0061100_11563</name>
</gene>
<evidence type="ECO:0000256" key="1">
    <source>
        <dbReference type="SAM" id="Phobius"/>
    </source>
</evidence>